<accession>A0A6A6DM05</accession>
<dbReference type="GO" id="GO:0003735">
    <property type="term" value="F:structural constituent of ribosome"/>
    <property type="evidence" value="ECO:0007669"/>
    <property type="project" value="InterPro"/>
</dbReference>
<evidence type="ECO:0000256" key="3">
    <source>
        <dbReference type="ARBA" id="ARBA00022980"/>
    </source>
</evidence>
<gene>
    <name evidence="8" type="ORF">K469DRAFT_592145</name>
</gene>
<dbReference type="EMBL" id="ML994657">
    <property type="protein sequence ID" value="KAF2180537.1"/>
    <property type="molecule type" value="Genomic_DNA"/>
</dbReference>
<evidence type="ECO:0000256" key="4">
    <source>
        <dbReference type="ARBA" id="ARBA00023128"/>
    </source>
</evidence>
<dbReference type="PANTHER" id="PTHR21183">
    <property type="entry name" value="RIBOSOMAL PROTEIN L47, MITOCHONDRIAL-RELATED"/>
    <property type="match status" value="1"/>
</dbReference>
<dbReference type="InterPro" id="IPR010729">
    <property type="entry name" value="Ribosomal_uL29_mit"/>
</dbReference>
<keyword evidence="9" id="KW-1185">Reference proteome</keyword>
<evidence type="ECO:0000256" key="7">
    <source>
        <dbReference type="ARBA" id="ARBA00035399"/>
    </source>
</evidence>
<name>A0A6A6DM05_9PEZI</name>
<dbReference type="GO" id="GO:0005762">
    <property type="term" value="C:mitochondrial large ribosomal subunit"/>
    <property type="evidence" value="ECO:0007669"/>
    <property type="project" value="TreeGrafter"/>
</dbReference>
<comment type="similarity">
    <text evidence="2">Belongs to the universal ribosomal protein uL29 family.</text>
</comment>
<dbReference type="Gene3D" id="6.10.330.20">
    <property type="match status" value="1"/>
</dbReference>
<keyword evidence="4" id="KW-0496">Mitochondrion</keyword>
<protein>
    <recommendedName>
        <fullName evidence="6">Large ribosomal subunit protein uL29m</fullName>
    </recommendedName>
    <alternativeName>
        <fullName evidence="7">54S ribosomal protein L4, mitochondrial</fullName>
    </alternativeName>
</protein>
<proteinExistence type="inferred from homology"/>
<keyword evidence="5" id="KW-0687">Ribonucleoprotein</keyword>
<dbReference type="AlphaFoldDB" id="A0A6A6DM05"/>
<evidence type="ECO:0000313" key="9">
    <source>
        <dbReference type="Proteomes" id="UP000800200"/>
    </source>
</evidence>
<evidence type="ECO:0000256" key="6">
    <source>
        <dbReference type="ARBA" id="ARBA00035289"/>
    </source>
</evidence>
<evidence type="ECO:0000313" key="8">
    <source>
        <dbReference type="EMBL" id="KAF2180537.1"/>
    </source>
</evidence>
<dbReference type="InterPro" id="IPR038340">
    <property type="entry name" value="MRP-L47_sf"/>
</dbReference>
<dbReference type="Proteomes" id="UP000800200">
    <property type="component" value="Unassembled WGS sequence"/>
</dbReference>
<dbReference type="PANTHER" id="PTHR21183:SF18">
    <property type="entry name" value="LARGE RIBOSOMAL SUBUNIT PROTEIN UL29M"/>
    <property type="match status" value="1"/>
</dbReference>
<dbReference type="OrthoDB" id="270763at2759"/>
<evidence type="ECO:0000256" key="2">
    <source>
        <dbReference type="ARBA" id="ARBA00009254"/>
    </source>
</evidence>
<reference evidence="8" key="1">
    <citation type="journal article" date="2020" name="Stud. Mycol.">
        <title>101 Dothideomycetes genomes: a test case for predicting lifestyles and emergence of pathogens.</title>
        <authorList>
            <person name="Haridas S."/>
            <person name="Albert R."/>
            <person name="Binder M."/>
            <person name="Bloem J."/>
            <person name="Labutti K."/>
            <person name="Salamov A."/>
            <person name="Andreopoulos B."/>
            <person name="Baker S."/>
            <person name="Barry K."/>
            <person name="Bills G."/>
            <person name="Bluhm B."/>
            <person name="Cannon C."/>
            <person name="Castanera R."/>
            <person name="Culley D."/>
            <person name="Daum C."/>
            <person name="Ezra D."/>
            <person name="Gonzalez J."/>
            <person name="Henrissat B."/>
            <person name="Kuo A."/>
            <person name="Liang C."/>
            <person name="Lipzen A."/>
            <person name="Lutzoni F."/>
            <person name="Magnuson J."/>
            <person name="Mondo S."/>
            <person name="Nolan M."/>
            <person name="Ohm R."/>
            <person name="Pangilinan J."/>
            <person name="Park H.-J."/>
            <person name="Ramirez L."/>
            <person name="Alfaro M."/>
            <person name="Sun H."/>
            <person name="Tritt A."/>
            <person name="Yoshinaga Y."/>
            <person name="Zwiers L.-H."/>
            <person name="Turgeon B."/>
            <person name="Goodwin S."/>
            <person name="Spatafora J."/>
            <person name="Crous P."/>
            <person name="Grigoriev I."/>
        </authorList>
    </citation>
    <scope>NUCLEOTIDE SEQUENCE</scope>
    <source>
        <strain evidence="8">CBS 207.26</strain>
    </source>
</reference>
<dbReference type="GO" id="GO:0032543">
    <property type="term" value="P:mitochondrial translation"/>
    <property type="evidence" value="ECO:0007669"/>
    <property type="project" value="TreeGrafter"/>
</dbReference>
<comment type="subcellular location">
    <subcellularLocation>
        <location evidence="1">Mitochondrion</location>
    </subcellularLocation>
</comment>
<keyword evidence="3" id="KW-0689">Ribosomal protein</keyword>
<organism evidence="8 9">
    <name type="scientific">Zopfia rhizophila CBS 207.26</name>
    <dbReference type="NCBI Taxonomy" id="1314779"/>
    <lineage>
        <taxon>Eukaryota</taxon>
        <taxon>Fungi</taxon>
        <taxon>Dikarya</taxon>
        <taxon>Ascomycota</taxon>
        <taxon>Pezizomycotina</taxon>
        <taxon>Dothideomycetes</taxon>
        <taxon>Dothideomycetes incertae sedis</taxon>
        <taxon>Zopfiaceae</taxon>
        <taxon>Zopfia</taxon>
    </lineage>
</organism>
<dbReference type="Pfam" id="PF06984">
    <property type="entry name" value="MRP-L47"/>
    <property type="match status" value="1"/>
</dbReference>
<evidence type="ECO:0000256" key="5">
    <source>
        <dbReference type="ARBA" id="ARBA00023274"/>
    </source>
</evidence>
<sequence length="232" mass="26656">MASIPVSRIARRSWTSVQSDLVFPFLSPSVQYTRGTSHIPISRFSTSPSLWKRDNNRNRGVSAIRRTGPRPRQTLSVLKHELPKPVLDPKEKTKIEGDEDHGLWGFFHKDKKLLAAPGEDNAYGRAWTVNELRVKSWDDLHCLWWVCMRERNRLATEKIERNRIKAGFGDVEAEARDKTVRKTMIAIQHTLTERWYAWEEARKVAKDDREVDLSGDGPAYTPSVISVGTLSY</sequence>
<evidence type="ECO:0000256" key="1">
    <source>
        <dbReference type="ARBA" id="ARBA00004173"/>
    </source>
</evidence>